<name>A0A662D7W7_UNCAE</name>
<sequence>MLAPSLSGSTETVFRLLSYFGRYWSWGSEFTLDIEP</sequence>
<dbReference type="Proteomes" id="UP000267654">
    <property type="component" value="Unassembled WGS sequence"/>
</dbReference>
<dbReference type="EMBL" id="QMQB01000206">
    <property type="protein sequence ID" value="RLE11874.1"/>
    <property type="molecule type" value="Genomic_DNA"/>
</dbReference>
<dbReference type="AlphaFoldDB" id="A0A662D7W7"/>
<gene>
    <name evidence="1" type="ORF">DRI96_05490</name>
</gene>
<proteinExistence type="predicted"/>
<reference evidence="1 2" key="1">
    <citation type="submission" date="2018-06" db="EMBL/GenBank/DDBJ databases">
        <title>Extensive metabolic versatility and redundancy in microbially diverse, dynamic hydrothermal sediments.</title>
        <authorList>
            <person name="Dombrowski N."/>
            <person name="Teske A."/>
            <person name="Baker B.J."/>
        </authorList>
    </citation>
    <scope>NUCLEOTIDE SEQUENCE [LARGE SCALE GENOMIC DNA]</scope>
    <source>
        <strain evidence="1">B19_G9</strain>
    </source>
</reference>
<organism evidence="1 2">
    <name type="scientific">Aerophobetes bacterium</name>
    <dbReference type="NCBI Taxonomy" id="2030807"/>
    <lineage>
        <taxon>Bacteria</taxon>
        <taxon>Candidatus Aerophobota</taxon>
    </lineage>
</organism>
<accession>A0A662D7W7</accession>
<protein>
    <submittedName>
        <fullName evidence="1">Uncharacterized protein</fullName>
    </submittedName>
</protein>
<evidence type="ECO:0000313" key="2">
    <source>
        <dbReference type="Proteomes" id="UP000267654"/>
    </source>
</evidence>
<comment type="caution">
    <text evidence="1">The sequence shown here is derived from an EMBL/GenBank/DDBJ whole genome shotgun (WGS) entry which is preliminary data.</text>
</comment>
<evidence type="ECO:0000313" key="1">
    <source>
        <dbReference type="EMBL" id="RLE11874.1"/>
    </source>
</evidence>